<reference evidence="2" key="1">
    <citation type="journal article" date="2023" name="G3 (Bethesda)">
        <title>Genome assembly and association tests identify interacting loci associated with vigor, precocity, and sex in interspecific pistachio rootstocks.</title>
        <authorList>
            <person name="Palmer W."/>
            <person name="Jacygrad E."/>
            <person name="Sagayaradj S."/>
            <person name="Cavanaugh K."/>
            <person name="Han R."/>
            <person name="Bertier L."/>
            <person name="Beede B."/>
            <person name="Kafkas S."/>
            <person name="Golino D."/>
            <person name="Preece J."/>
            <person name="Michelmore R."/>
        </authorList>
    </citation>
    <scope>NUCLEOTIDE SEQUENCE [LARGE SCALE GENOMIC DNA]</scope>
</reference>
<dbReference type="Proteomes" id="UP001164250">
    <property type="component" value="Chromosome 7"/>
</dbReference>
<evidence type="ECO:0000313" key="2">
    <source>
        <dbReference type="Proteomes" id="UP001164250"/>
    </source>
</evidence>
<name>A0ACC1B164_9ROSI</name>
<comment type="caution">
    <text evidence="1">The sequence shown here is derived from an EMBL/GenBank/DDBJ whole genome shotgun (WGS) entry which is preliminary data.</text>
</comment>
<dbReference type="EMBL" id="CM047903">
    <property type="protein sequence ID" value="KAJ0092661.1"/>
    <property type="molecule type" value="Genomic_DNA"/>
</dbReference>
<organism evidence="1 2">
    <name type="scientific">Pistacia atlantica</name>
    <dbReference type="NCBI Taxonomy" id="434234"/>
    <lineage>
        <taxon>Eukaryota</taxon>
        <taxon>Viridiplantae</taxon>
        <taxon>Streptophyta</taxon>
        <taxon>Embryophyta</taxon>
        <taxon>Tracheophyta</taxon>
        <taxon>Spermatophyta</taxon>
        <taxon>Magnoliopsida</taxon>
        <taxon>eudicotyledons</taxon>
        <taxon>Gunneridae</taxon>
        <taxon>Pentapetalae</taxon>
        <taxon>rosids</taxon>
        <taxon>malvids</taxon>
        <taxon>Sapindales</taxon>
        <taxon>Anacardiaceae</taxon>
        <taxon>Pistacia</taxon>
    </lineage>
</organism>
<evidence type="ECO:0000313" key="1">
    <source>
        <dbReference type="EMBL" id="KAJ0092661.1"/>
    </source>
</evidence>
<sequence>MTAIVIFVALKTQCFSSIVNLKFLGILVYVYMYIHTDQMGERKWEDLEMDCLVNVLGRVGIESLLLDVPFVCKSWHKASLNPLCWKFLSFPFAFDSWSNKNIIRRYRDQYEIEELSGTAFIKFIVDRSCRNATKLVFPTYCTEEELKHAADECPGLEILGLPCGVFRQQLSIIPESITKWKNLKGLILGSSSVFIDLDECRSFEAIIGNEDASAIVTLLPKIKYLHLTGVSIDNENLVTILQGCKELVYLNVSYCEGLEVDDKILELSSHITTFKYKHSAVEAPLYMDDTTLPLDINALEAGPNIIDFDSFVYYDEE</sequence>
<keyword evidence="2" id="KW-1185">Reference proteome</keyword>
<accession>A0ACC1B164</accession>
<gene>
    <name evidence="1" type="ORF">Patl1_26011</name>
</gene>
<protein>
    <submittedName>
        <fullName evidence="1">Uncharacterized protein</fullName>
    </submittedName>
</protein>
<proteinExistence type="predicted"/>